<evidence type="ECO:0000256" key="2">
    <source>
        <dbReference type="ARBA" id="ARBA00012438"/>
    </source>
</evidence>
<dbReference type="GO" id="GO:0005524">
    <property type="term" value="F:ATP binding"/>
    <property type="evidence" value="ECO:0007669"/>
    <property type="project" value="UniProtKB-KW"/>
</dbReference>
<reference evidence="9 10" key="1">
    <citation type="submission" date="2015-02" db="EMBL/GenBank/DDBJ databases">
        <title>Single-cell genomics of uncultivated deep-branching MTB reveals a conserved set of magnetosome genes.</title>
        <authorList>
            <person name="Kolinko S."/>
            <person name="Richter M."/>
            <person name="Glockner F.O."/>
            <person name="Brachmann A."/>
            <person name="Schuler D."/>
        </authorList>
    </citation>
    <scope>NUCLEOTIDE SEQUENCE [LARGE SCALE GENOMIC DNA]</scope>
    <source>
        <strain evidence="9">TM-1</strain>
    </source>
</reference>
<evidence type="ECO:0000256" key="3">
    <source>
        <dbReference type="ARBA" id="ARBA00022679"/>
    </source>
</evidence>
<dbReference type="InterPro" id="IPR005467">
    <property type="entry name" value="His_kinase_dom"/>
</dbReference>
<dbReference type="EMBL" id="LACI01000581">
    <property type="protein sequence ID" value="KJU86450.1"/>
    <property type="molecule type" value="Genomic_DNA"/>
</dbReference>
<keyword evidence="4" id="KW-0547">Nucleotide-binding</keyword>
<dbReference type="AlphaFoldDB" id="A0A0F3GX44"/>
<dbReference type="Gene3D" id="3.30.565.10">
    <property type="entry name" value="Histidine kinase-like ATPase, C-terminal domain"/>
    <property type="match status" value="1"/>
</dbReference>
<evidence type="ECO:0000256" key="7">
    <source>
        <dbReference type="ARBA" id="ARBA00023012"/>
    </source>
</evidence>
<proteinExistence type="predicted"/>
<dbReference type="SUPFAM" id="SSF47384">
    <property type="entry name" value="Homodimeric domain of signal transducing histidine kinase"/>
    <property type="match status" value="1"/>
</dbReference>
<dbReference type="SUPFAM" id="SSF55874">
    <property type="entry name" value="ATPase domain of HSP90 chaperone/DNA topoisomerase II/histidine kinase"/>
    <property type="match status" value="1"/>
</dbReference>
<dbReference type="PROSITE" id="PS50109">
    <property type="entry name" value="HIS_KIN"/>
    <property type="match status" value="1"/>
</dbReference>
<name>A0A0F3GX44_9BACT</name>
<sequence length="289" mass="33030">MIPYYFNGFIIEVEGRRCLVGIGIDISERKEIEREIREINLNLQDRINDEVAKNRLRDQIMFEQSRHVVIGELLVNISHHWRQPLCAIGLLMQDIRDAYLHGELDIEYIESNVGAVMSELGTLSETIDNFRNFYINDKEPRHFNVSRAIDRAVMLLSGYLKDTGTVIDKTLDEDLTINGFPNEFAQVILNILTNAKDIFEKRNIINPTIKINSYKDSPTGNAVVTITDNGGGIPEDIIDKIFDPYFTTKDKTRGTGNGLYMAKVLIEKNMTGKISARNLDAWCEFRIVI</sequence>
<dbReference type="Pfam" id="PF02518">
    <property type="entry name" value="HATPase_c"/>
    <property type="match status" value="1"/>
</dbReference>
<evidence type="ECO:0000256" key="6">
    <source>
        <dbReference type="ARBA" id="ARBA00022840"/>
    </source>
</evidence>
<dbReference type="PANTHER" id="PTHR43065">
    <property type="entry name" value="SENSOR HISTIDINE KINASE"/>
    <property type="match status" value="1"/>
</dbReference>
<comment type="caution">
    <text evidence="9">The sequence shown here is derived from an EMBL/GenBank/DDBJ whole genome shotgun (WGS) entry which is preliminary data.</text>
</comment>
<evidence type="ECO:0000313" key="9">
    <source>
        <dbReference type="EMBL" id="KJU86450.1"/>
    </source>
</evidence>
<keyword evidence="7" id="KW-0902">Two-component regulatory system</keyword>
<evidence type="ECO:0000313" key="10">
    <source>
        <dbReference type="Proteomes" id="UP000033423"/>
    </source>
</evidence>
<dbReference type="InterPro" id="IPR004358">
    <property type="entry name" value="Sig_transdc_His_kin-like_C"/>
</dbReference>
<dbReference type="InterPro" id="IPR036097">
    <property type="entry name" value="HisK_dim/P_sf"/>
</dbReference>
<dbReference type="PRINTS" id="PR00344">
    <property type="entry name" value="BCTRLSENSOR"/>
</dbReference>
<protein>
    <recommendedName>
        <fullName evidence="2">histidine kinase</fullName>
        <ecNumber evidence="2">2.7.13.3</ecNumber>
    </recommendedName>
</protein>
<evidence type="ECO:0000256" key="1">
    <source>
        <dbReference type="ARBA" id="ARBA00000085"/>
    </source>
</evidence>
<dbReference type="GO" id="GO:0000155">
    <property type="term" value="F:phosphorelay sensor kinase activity"/>
    <property type="evidence" value="ECO:0007669"/>
    <property type="project" value="InterPro"/>
</dbReference>
<gene>
    <name evidence="9" type="ORF">MBAV_001346</name>
</gene>
<organism evidence="9 10">
    <name type="scientific">Candidatus Magnetobacterium bavaricum</name>
    <dbReference type="NCBI Taxonomy" id="29290"/>
    <lineage>
        <taxon>Bacteria</taxon>
        <taxon>Pseudomonadati</taxon>
        <taxon>Nitrospirota</taxon>
        <taxon>Thermodesulfovibrionia</taxon>
        <taxon>Thermodesulfovibrionales</taxon>
        <taxon>Candidatus Magnetobacteriaceae</taxon>
        <taxon>Candidatus Magnetobacterium</taxon>
    </lineage>
</organism>
<keyword evidence="5 9" id="KW-0418">Kinase</keyword>
<dbReference type="InterPro" id="IPR036890">
    <property type="entry name" value="HATPase_C_sf"/>
</dbReference>
<dbReference type="InterPro" id="IPR003594">
    <property type="entry name" value="HATPase_dom"/>
</dbReference>
<feature type="domain" description="Histidine kinase" evidence="8">
    <location>
        <begin position="76"/>
        <end position="289"/>
    </location>
</feature>
<evidence type="ECO:0000256" key="5">
    <source>
        <dbReference type="ARBA" id="ARBA00022777"/>
    </source>
</evidence>
<keyword evidence="3" id="KW-0808">Transferase</keyword>
<evidence type="ECO:0000256" key="4">
    <source>
        <dbReference type="ARBA" id="ARBA00022741"/>
    </source>
</evidence>
<evidence type="ECO:0000259" key="8">
    <source>
        <dbReference type="PROSITE" id="PS50109"/>
    </source>
</evidence>
<keyword evidence="6" id="KW-0067">ATP-binding</keyword>
<keyword evidence="10" id="KW-1185">Reference proteome</keyword>
<dbReference type="SMART" id="SM00387">
    <property type="entry name" value="HATPase_c"/>
    <property type="match status" value="1"/>
</dbReference>
<accession>A0A0F3GX44</accession>
<dbReference type="Proteomes" id="UP000033423">
    <property type="component" value="Unassembled WGS sequence"/>
</dbReference>
<comment type="catalytic activity">
    <reaction evidence="1">
        <text>ATP + protein L-histidine = ADP + protein N-phospho-L-histidine.</text>
        <dbReference type="EC" id="2.7.13.3"/>
    </reaction>
</comment>
<dbReference type="PANTHER" id="PTHR43065:SF46">
    <property type="entry name" value="C4-DICARBOXYLATE TRANSPORT SENSOR PROTEIN DCTB"/>
    <property type="match status" value="1"/>
</dbReference>
<dbReference type="EC" id="2.7.13.3" evidence="2"/>
<dbReference type="Gene3D" id="1.10.287.130">
    <property type="match status" value="1"/>
</dbReference>